<comment type="caution">
    <text evidence="1">The sequence shown here is derived from an EMBL/GenBank/DDBJ whole genome shotgun (WGS) entry which is preliminary data.</text>
</comment>
<dbReference type="EMBL" id="CAGS01000170">
    <property type="protein sequence ID" value="CCF83614.1"/>
    <property type="molecule type" value="Genomic_DNA"/>
</dbReference>
<evidence type="ECO:0000313" key="2">
    <source>
        <dbReference type="Proteomes" id="UP000004221"/>
    </source>
</evidence>
<organism evidence="1 2">
    <name type="scientific">Nitrolancea hollandica Lb</name>
    <dbReference type="NCBI Taxonomy" id="1129897"/>
    <lineage>
        <taxon>Bacteria</taxon>
        <taxon>Pseudomonadati</taxon>
        <taxon>Thermomicrobiota</taxon>
        <taxon>Thermomicrobia</taxon>
        <taxon>Sphaerobacterales</taxon>
        <taxon>Sphaerobacterineae</taxon>
        <taxon>Sphaerobacteraceae</taxon>
        <taxon>Nitrolancea</taxon>
    </lineage>
</organism>
<dbReference type="Proteomes" id="UP000004221">
    <property type="component" value="Unassembled WGS sequence"/>
</dbReference>
<dbReference type="RefSeq" id="WP_008477066.1">
    <property type="nucleotide sequence ID" value="NZ_CAGS01000170.1"/>
</dbReference>
<accession>I4EG02</accession>
<gene>
    <name evidence="1" type="ORF">NITHO_2510012</name>
</gene>
<reference evidence="1 2" key="1">
    <citation type="journal article" date="2012" name="ISME J.">
        <title>Nitrification expanded: discovery, physiology and genomics of a nitrite-oxidizing bacterium from the phylum Chloroflexi.</title>
        <authorList>
            <person name="Sorokin D.Y."/>
            <person name="Lucker S."/>
            <person name="Vejmelkova D."/>
            <person name="Kostrikina N.A."/>
            <person name="Kleerebezem R."/>
            <person name="Rijpstra W.I."/>
            <person name="Damste J.S."/>
            <person name="Le Paslier D."/>
            <person name="Muyzer G."/>
            <person name="Wagner M."/>
            <person name="van Loosdrecht M.C."/>
            <person name="Daims H."/>
        </authorList>
    </citation>
    <scope>NUCLEOTIDE SEQUENCE [LARGE SCALE GENOMIC DNA]</scope>
    <source>
        <strain evidence="2">none</strain>
    </source>
</reference>
<protein>
    <submittedName>
        <fullName evidence="1">Uncharacterized protein</fullName>
    </submittedName>
</protein>
<name>I4EG02_9BACT</name>
<keyword evidence="2" id="KW-1185">Reference proteome</keyword>
<proteinExistence type="predicted"/>
<dbReference type="AlphaFoldDB" id="I4EG02"/>
<sequence>MKPPKPLVPATSDVAVLKQRVVDEMKEVARLKDALQWAAQTTHQAYHTHQPGTWRDCPMNLCASIRHELGMEATDGD</sequence>
<evidence type="ECO:0000313" key="1">
    <source>
        <dbReference type="EMBL" id="CCF83614.1"/>
    </source>
</evidence>